<keyword evidence="2" id="KW-0597">Phosphoprotein</keyword>
<dbReference type="Pfam" id="PF02902">
    <property type="entry name" value="Peptidase_C48"/>
    <property type="match status" value="2"/>
</dbReference>
<evidence type="ECO:0000256" key="6">
    <source>
        <dbReference type="SAM" id="MobiDB-lite"/>
    </source>
</evidence>
<evidence type="ECO:0000256" key="5">
    <source>
        <dbReference type="ARBA" id="ARBA00022801"/>
    </source>
</evidence>
<protein>
    <recommendedName>
        <fullName evidence="7">Ubiquitin-like protease family profile domain-containing protein</fullName>
    </recommendedName>
</protein>
<feature type="domain" description="Ubiquitin-like protease family profile" evidence="7">
    <location>
        <begin position="543"/>
        <end position="943"/>
    </location>
</feature>
<feature type="compositionally biased region" description="Pro residues" evidence="6">
    <location>
        <begin position="19"/>
        <end position="33"/>
    </location>
</feature>
<reference evidence="8" key="2">
    <citation type="submission" date="2020-11" db="EMBL/GenBank/DDBJ databases">
        <authorList>
            <consortium name="DOE Joint Genome Institute"/>
            <person name="Kuo A."/>
            <person name="Miyauchi S."/>
            <person name="Kiss E."/>
            <person name="Drula E."/>
            <person name="Kohler A."/>
            <person name="Sanchez-Garcia M."/>
            <person name="Andreopoulos B."/>
            <person name="Barry K.W."/>
            <person name="Bonito G."/>
            <person name="Buee M."/>
            <person name="Carver A."/>
            <person name="Chen C."/>
            <person name="Cichocki N."/>
            <person name="Clum A."/>
            <person name="Culley D."/>
            <person name="Crous P.W."/>
            <person name="Fauchery L."/>
            <person name="Girlanda M."/>
            <person name="Hayes R."/>
            <person name="Keri Z."/>
            <person name="Labutti K."/>
            <person name="Lipzen A."/>
            <person name="Lombard V."/>
            <person name="Magnuson J."/>
            <person name="Maillard F."/>
            <person name="Morin E."/>
            <person name="Murat C."/>
            <person name="Nolan M."/>
            <person name="Ohm R."/>
            <person name="Pangilinan J."/>
            <person name="Pereira M."/>
            <person name="Perotto S."/>
            <person name="Peter M."/>
            <person name="Riley R."/>
            <person name="Sitrit Y."/>
            <person name="Stielow B."/>
            <person name="Szollosi G."/>
            <person name="Zifcakova L."/>
            <person name="Stursova M."/>
            <person name="Spatafora J.W."/>
            <person name="Tedersoo L."/>
            <person name="Vaario L.-M."/>
            <person name="Yamada A."/>
            <person name="Yan M."/>
            <person name="Wang P."/>
            <person name="Xu J."/>
            <person name="Bruns T."/>
            <person name="Baldrian P."/>
            <person name="Vilgalys R."/>
            <person name="Henrissat B."/>
            <person name="Grigoriev I.V."/>
            <person name="Hibbett D."/>
            <person name="Nagy L.G."/>
            <person name="Martin F.M."/>
        </authorList>
    </citation>
    <scope>NUCLEOTIDE SEQUENCE</scope>
    <source>
        <strain evidence="8">UH-Tt-Lm1</strain>
    </source>
</reference>
<feature type="compositionally biased region" description="Basic and acidic residues" evidence="6">
    <location>
        <begin position="81"/>
        <end position="93"/>
    </location>
</feature>
<dbReference type="PANTHER" id="PTHR46896">
    <property type="entry name" value="SENTRIN-SPECIFIC PROTEASE"/>
    <property type="match status" value="1"/>
</dbReference>
<dbReference type="GO" id="GO:0005634">
    <property type="term" value="C:nucleus"/>
    <property type="evidence" value="ECO:0007669"/>
    <property type="project" value="TreeGrafter"/>
</dbReference>
<feature type="region of interest" description="Disordered" evidence="6">
    <location>
        <begin position="999"/>
        <end position="1082"/>
    </location>
</feature>
<feature type="compositionally biased region" description="Low complexity" evidence="6">
    <location>
        <begin position="676"/>
        <end position="689"/>
    </location>
</feature>
<sequence length="1082" mass="120401">MSVFSKEDKERSRRANGLPDPPTWKNPPTPIQPPSNTRNGVRDSERQVKNLCAAFRASRITVSISLIQNPSRAARSSNPYDKNRLKNNIDVHPGKATPGNPNRRATVFASSSHKRPKTQSTSHQRKPIDLTTDDAEPLLRSATAADDSDDSLNLGRRRIADDGHATLRLRAGRKDTESLKLTHSDTEPDPIEDFPDIKANDKPGKVSKMIRRYEGRTSGGHPKLELKPGNPLLPLAQKPKNGAIPSGLIETTKFMHGNRGKGKDLPLLSLADWIRGTSRLEKPQEHFLSWGVEQSNPFLKVSSASGHSGFKLNMKSGIEKLEASSLEVSPLIVKFSVRSARQDFVSASNELHETVAFRINTEDRSSVRGGLSRSLFLERACLIAHIYATVLARFVSAAKAAWESAVRKFDTLTSESEEQESPLQKTPTTDHRNERHSSPSSHSDLPSVIKLSPPPVDEISLPKKTLQKVERMNRKPITREQRELREIVKEEPIPGPSRQPLRRSSRQLTLHSNLSAVDPTRTSPLEDPDELLLVYRPSGTGAVNITRGDLERLQPGKYLNDTLIEFGLKLWLSDLRDRDPELADQIHLFSSFFYKKLAIKDKRAGYESVRKWTSKVDLFSKKYLLVPINEHLHWYLAIIYQPEYTLRPAPPPISPATRKRKRDEELSIEASESRDTPTTTSKPTSKAATEVPDGGEVEIIPDSEPSSPKMELEEQTQTDETTKPEEQEVEIQLCAEVSSVSLDEHEGSHIRKLEQGDSAHTSCVDEEDMEVDNSAPASPMPLDREVQIEDLTTNLTPLGSTEPSVACDDDNNSTVEMEDLFNPGAVPPENFYGSSTIPPRTYGKKPRVSAPGKLEGGSHGDLGGGDVGIIPLETDRTYIFVFDSLNGKHPGAMKNLAQYLRFEATDKKGVENPSSPETMIAHVPTQDNYCDCGLYLLHFAKTFMEDPDKSFHTILTKRRSPRADRDVDWKKAQVGTSREDLTKKILELGEGWIKERAKEAEEKAKAKEREGTSKPESIAIDSPEDSDDDVILEEVVAPKQASSKKPAAKEPTKKGLPGQGRWRLKMETGPVEPKQGAAERLR</sequence>
<dbReference type="GO" id="GO:0070139">
    <property type="term" value="F:SUMO-specific endopeptidase activity"/>
    <property type="evidence" value="ECO:0007669"/>
    <property type="project" value="TreeGrafter"/>
</dbReference>
<evidence type="ECO:0000313" key="8">
    <source>
        <dbReference type="EMBL" id="KAF9777986.1"/>
    </source>
</evidence>
<feature type="compositionally biased region" description="Acidic residues" evidence="6">
    <location>
        <begin position="1022"/>
        <end position="1032"/>
    </location>
</feature>
<feature type="compositionally biased region" description="Basic and acidic residues" evidence="6">
    <location>
        <begin position="467"/>
        <end position="492"/>
    </location>
</feature>
<evidence type="ECO:0000256" key="4">
    <source>
        <dbReference type="ARBA" id="ARBA00022786"/>
    </source>
</evidence>
<dbReference type="Proteomes" id="UP000736335">
    <property type="component" value="Unassembled WGS sequence"/>
</dbReference>
<evidence type="ECO:0000256" key="3">
    <source>
        <dbReference type="ARBA" id="ARBA00022670"/>
    </source>
</evidence>
<reference evidence="8" key="1">
    <citation type="journal article" date="2020" name="Nat. Commun.">
        <title>Large-scale genome sequencing of mycorrhizal fungi provides insights into the early evolution of symbiotic traits.</title>
        <authorList>
            <person name="Miyauchi S."/>
            <person name="Kiss E."/>
            <person name="Kuo A."/>
            <person name="Drula E."/>
            <person name="Kohler A."/>
            <person name="Sanchez-Garcia M."/>
            <person name="Morin E."/>
            <person name="Andreopoulos B."/>
            <person name="Barry K.W."/>
            <person name="Bonito G."/>
            <person name="Buee M."/>
            <person name="Carver A."/>
            <person name="Chen C."/>
            <person name="Cichocki N."/>
            <person name="Clum A."/>
            <person name="Culley D."/>
            <person name="Crous P.W."/>
            <person name="Fauchery L."/>
            <person name="Girlanda M."/>
            <person name="Hayes R.D."/>
            <person name="Keri Z."/>
            <person name="LaButti K."/>
            <person name="Lipzen A."/>
            <person name="Lombard V."/>
            <person name="Magnuson J."/>
            <person name="Maillard F."/>
            <person name="Murat C."/>
            <person name="Nolan M."/>
            <person name="Ohm R.A."/>
            <person name="Pangilinan J."/>
            <person name="Pereira M.F."/>
            <person name="Perotto S."/>
            <person name="Peter M."/>
            <person name="Pfister S."/>
            <person name="Riley R."/>
            <person name="Sitrit Y."/>
            <person name="Stielow J.B."/>
            <person name="Szollosi G."/>
            <person name="Zifcakova L."/>
            <person name="Stursova M."/>
            <person name="Spatafora J.W."/>
            <person name="Tedersoo L."/>
            <person name="Vaario L.M."/>
            <person name="Yamada A."/>
            <person name="Yan M."/>
            <person name="Wang P."/>
            <person name="Xu J."/>
            <person name="Bruns T."/>
            <person name="Baldrian P."/>
            <person name="Vilgalys R."/>
            <person name="Dunand C."/>
            <person name="Henrissat B."/>
            <person name="Grigoriev I.V."/>
            <person name="Hibbett D."/>
            <person name="Nagy L.G."/>
            <person name="Martin F.M."/>
        </authorList>
    </citation>
    <scope>NUCLEOTIDE SEQUENCE</scope>
    <source>
        <strain evidence="8">UH-Tt-Lm1</strain>
    </source>
</reference>
<dbReference type="InterPro" id="IPR051947">
    <property type="entry name" value="Sentrin-specific_protease"/>
</dbReference>
<feature type="region of interest" description="Disordered" evidence="6">
    <location>
        <begin position="1"/>
        <end position="44"/>
    </location>
</feature>
<gene>
    <name evidence="8" type="ORF">BJ322DRAFT_1114528</name>
</gene>
<feature type="compositionally biased region" description="Polar residues" evidence="6">
    <location>
        <begin position="69"/>
        <end position="80"/>
    </location>
</feature>
<comment type="similarity">
    <text evidence="1">Belongs to the peptidase C48 family.</text>
</comment>
<dbReference type="GO" id="GO:0005737">
    <property type="term" value="C:cytoplasm"/>
    <property type="evidence" value="ECO:0007669"/>
    <property type="project" value="TreeGrafter"/>
</dbReference>
<evidence type="ECO:0000313" key="9">
    <source>
        <dbReference type="Proteomes" id="UP000736335"/>
    </source>
</evidence>
<feature type="region of interest" description="Disordered" evidence="6">
    <location>
        <begin position="647"/>
        <end position="728"/>
    </location>
</feature>
<comment type="caution">
    <text evidence="8">The sequence shown here is derived from an EMBL/GenBank/DDBJ whole genome shotgun (WGS) entry which is preliminary data.</text>
</comment>
<dbReference type="InterPro" id="IPR003653">
    <property type="entry name" value="Peptidase_C48_C"/>
</dbReference>
<feature type="region of interest" description="Disordered" evidence="6">
    <location>
        <begin position="178"/>
        <end position="202"/>
    </location>
</feature>
<accession>A0A9P6L1F9</accession>
<evidence type="ECO:0000256" key="2">
    <source>
        <dbReference type="ARBA" id="ARBA00022553"/>
    </source>
</evidence>
<name>A0A9P6L1F9_9AGAM</name>
<evidence type="ECO:0000256" key="1">
    <source>
        <dbReference type="ARBA" id="ARBA00005234"/>
    </source>
</evidence>
<feature type="compositionally biased region" description="Basic and acidic residues" evidence="6">
    <location>
        <begin position="1"/>
        <end position="13"/>
    </location>
</feature>
<feature type="compositionally biased region" description="Basic and acidic residues" evidence="6">
    <location>
        <begin position="428"/>
        <end position="437"/>
    </location>
</feature>
<evidence type="ECO:0000259" key="7">
    <source>
        <dbReference type="PROSITE" id="PS50600"/>
    </source>
</evidence>
<dbReference type="AlphaFoldDB" id="A0A9P6L1F9"/>
<feature type="compositionally biased region" description="Low complexity" evidence="6">
    <location>
        <begin position="438"/>
        <end position="447"/>
    </location>
</feature>
<dbReference type="EMBL" id="WIUZ02000025">
    <property type="protein sequence ID" value="KAF9777986.1"/>
    <property type="molecule type" value="Genomic_DNA"/>
</dbReference>
<feature type="region of interest" description="Disordered" evidence="6">
    <location>
        <begin position="823"/>
        <end position="860"/>
    </location>
</feature>
<feature type="compositionally biased region" description="Basic and acidic residues" evidence="6">
    <location>
        <begin position="999"/>
        <end position="1013"/>
    </location>
</feature>
<keyword evidence="4" id="KW-0833">Ubl conjugation pathway</keyword>
<dbReference type="GO" id="GO:0016926">
    <property type="term" value="P:protein desumoylation"/>
    <property type="evidence" value="ECO:0007669"/>
    <property type="project" value="TreeGrafter"/>
</dbReference>
<dbReference type="SUPFAM" id="SSF54001">
    <property type="entry name" value="Cysteine proteinases"/>
    <property type="match status" value="1"/>
</dbReference>
<dbReference type="GO" id="GO:0006508">
    <property type="term" value="P:proteolysis"/>
    <property type="evidence" value="ECO:0007669"/>
    <property type="project" value="UniProtKB-KW"/>
</dbReference>
<keyword evidence="9" id="KW-1185">Reference proteome</keyword>
<keyword evidence="5" id="KW-0378">Hydrolase</keyword>
<proteinExistence type="inferred from homology"/>
<dbReference type="PROSITE" id="PS50600">
    <property type="entry name" value="ULP_PROTEASE"/>
    <property type="match status" value="1"/>
</dbReference>
<dbReference type="Gene3D" id="3.40.395.10">
    <property type="entry name" value="Adenoviral Proteinase, Chain A"/>
    <property type="match status" value="2"/>
</dbReference>
<dbReference type="OrthoDB" id="442460at2759"/>
<feature type="region of interest" description="Disordered" evidence="6">
    <location>
        <begin position="215"/>
        <end position="238"/>
    </location>
</feature>
<organism evidence="8 9">
    <name type="scientific">Thelephora terrestris</name>
    <dbReference type="NCBI Taxonomy" id="56493"/>
    <lineage>
        <taxon>Eukaryota</taxon>
        <taxon>Fungi</taxon>
        <taxon>Dikarya</taxon>
        <taxon>Basidiomycota</taxon>
        <taxon>Agaricomycotina</taxon>
        <taxon>Agaricomycetes</taxon>
        <taxon>Thelephorales</taxon>
        <taxon>Thelephoraceae</taxon>
        <taxon>Thelephora</taxon>
    </lineage>
</organism>
<dbReference type="InterPro" id="IPR038765">
    <property type="entry name" value="Papain-like_cys_pep_sf"/>
</dbReference>
<keyword evidence="3" id="KW-0645">Protease</keyword>
<feature type="region of interest" description="Disordered" evidence="6">
    <location>
        <begin position="69"/>
        <end position="154"/>
    </location>
</feature>
<feature type="region of interest" description="Disordered" evidence="6">
    <location>
        <begin position="413"/>
        <end position="525"/>
    </location>
</feature>
<dbReference type="PANTHER" id="PTHR46896:SF3">
    <property type="entry name" value="FI06413P-RELATED"/>
    <property type="match status" value="1"/>
</dbReference>
<feature type="compositionally biased region" description="Polar residues" evidence="6">
    <location>
        <begin position="509"/>
        <end position="523"/>
    </location>
</feature>